<keyword evidence="3" id="KW-1185">Reference proteome</keyword>
<gene>
    <name evidence="2" type="ORF">QQX03_01435</name>
</gene>
<proteinExistence type="predicted"/>
<dbReference type="Proteomes" id="UP001231445">
    <property type="component" value="Chromosome"/>
</dbReference>
<dbReference type="AlphaFoldDB" id="A0A9Y2B5J5"/>
<organism evidence="2 3">
    <name type="scientific">Altererythrobacter rubellus</name>
    <dbReference type="NCBI Taxonomy" id="2173831"/>
    <lineage>
        <taxon>Bacteria</taxon>
        <taxon>Pseudomonadati</taxon>
        <taxon>Pseudomonadota</taxon>
        <taxon>Alphaproteobacteria</taxon>
        <taxon>Sphingomonadales</taxon>
        <taxon>Erythrobacteraceae</taxon>
        <taxon>Altererythrobacter</taxon>
    </lineage>
</organism>
<protein>
    <submittedName>
        <fullName evidence="2">Uncharacterized protein</fullName>
    </submittedName>
</protein>
<dbReference type="EMBL" id="CP127221">
    <property type="protein sequence ID" value="WIW95794.1"/>
    <property type="molecule type" value="Genomic_DNA"/>
</dbReference>
<accession>A0A9Y2B5J5</accession>
<dbReference type="RefSeq" id="WP_285976107.1">
    <property type="nucleotide sequence ID" value="NZ_CP127221.1"/>
</dbReference>
<name>A0A9Y2B5J5_9SPHN</name>
<evidence type="ECO:0000313" key="2">
    <source>
        <dbReference type="EMBL" id="WIW95794.1"/>
    </source>
</evidence>
<dbReference type="KEGG" id="arue:QQX03_01435"/>
<sequence length="117" mass="12968">MVRNFTIIVAALAISLFPAVAQAKPAQCSISWFGASYQGPCEFESWEGGSFELSLPSDSYDNYEIPPYIVVDVFAVGRARVGWLTPTGRTQEPVEPVERDADERACWVGEEIRICAY</sequence>
<evidence type="ECO:0000313" key="3">
    <source>
        <dbReference type="Proteomes" id="UP001231445"/>
    </source>
</evidence>
<evidence type="ECO:0000256" key="1">
    <source>
        <dbReference type="SAM" id="SignalP"/>
    </source>
</evidence>
<reference evidence="2 3" key="1">
    <citation type="submission" date="2023-06" db="EMBL/GenBank/DDBJ databases">
        <title>Altererythrobacter rubellus NBRC 112769 genome.</title>
        <authorList>
            <person name="Zhang K."/>
        </authorList>
    </citation>
    <scope>NUCLEOTIDE SEQUENCE [LARGE SCALE GENOMIC DNA]</scope>
    <source>
        <strain evidence="2 3">NBRC 112769</strain>
    </source>
</reference>
<feature type="chain" id="PRO_5040966296" evidence="1">
    <location>
        <begin position="24"/>
        <end position="117"/>
    </location>
</feature>
<feature type="signal peptide" evidence="1">
    <location>
        <begin position="1"/>
        <end position="23"/>
    </location>
</feature>
<keyword evidence="1" id="KW-0732">Signal</keyword>